<keyword evidence="6" id="KW-0695">RNA-directed DNA polymerase</keyword>
<dbReference type="AlphaFoldDB" id="A0A5K1DGS3"/>
<dbReference type="PROSITE" id="PS50878">
    <property type="entry name" value="RT_POL"/>
    <property type="match status" value="1"/>
</dbReference>
<reference evidence="9" key="1">
    <citation type="submission" date="2019-09" db="EMBL/GenBank/DDBJ databases">
        <authorList>
            <person name="Zhang L."/>
        </authorList>
    </citation>
    <scope>NUCLEOTIDE SEQUENCE</scope>
</reference>
<dbReference type="EMBL" id="LR721783">
    <property type="protein sequence ID" value="VVW39118.1"/>
    <property type="molecule type" value="Genomic_DNA"/>
</dbReference>
<evidence type="ECO:0000313" key="9">
    <source>
        <dbReference type="EMBL" id="VVW39118.1"/>
    </source>
</evidence>
<evidence type="ECO:0000256" key="2">
    <source>
        <dbReference type="ARBA" id="ARBA00022695"/>
    </source>
</evidence>
<evidence type="ECO:0000259" key="8">
    <source>
        <dbReference type="PROSITE" id="PS50879"/>
    </source>
</evidence>
<evidence type="ECO:0000256" key="3">
    <source>
        <dbReference type="ARBA" id="ARBA00022722"/>
    </source>
</evidence>
<keyword evidence="1" id="KW-0808">Transferase</keyword>
<dbReference type="InterPro" id="IPR041373">
    <property type="entry name" value="RT_RNaseH"/>
</dbReference>
<dbReference type="GO" id="GO:0004523">
    <property type="term" value="F:RNA-DNA hybrid ribonuclease activity"/>
    <property type="evidence" value="ECO:0007669"/>
    <property type="project" value="InterPro"/>
</dbReference>
<organism evidence="9">
    <name type="scientific">Nymphaea colorata</name>
    <name type="common">pocket water lily</name>
    <dbReference type="NCBI Taxonomy" id="210225"/>
    <lineage>
        <taxon>Eukaryota</taxon>
        <taxon>Viridiplantae</taxon>
        <taxon>Streptophyta</taxon>
        <taxon>Embryophyta</taxon>
        <taxon>Tracheophyta</taxon>
        <taxon>Spermatophyta</taxon>
        <taxon>Magnoliopsida</taxon>
        <taxon>Nymphaeales</taxon>
        <taxon>Nymphaeaceae</taxon>
        <taxon>Nymphaea</taxon>
    </lineage>
</organism>
<dbReference type="CDD" id="cd09274">
    <property type="entry name" value="RNase_HI_RT_Ty3"/>
    <property type="match status" value="1"/>
</dbReference>
<dbReference type="SUPFAM" id="SSF53098">
    <property type="entry name" value="Ribonuclease H-like"/>
    <property type="match status" value="2"/>
</dbReference>
<dbReference type="Pfam" id="PF13456">
    <property type="entry name" value="RVT_3"/>
    <property type="match status" value="1"/>
</dbReference>
<dbReference type="InterPro" id="IPR012337">
    <property type="entry name" value="RNaseH-like_sf"/>
</dbReference>
<feature type="domain" description="Reverse transcriptase" evidence="7">
    <location>
        <begin position="150"/>
        <end position="329"/>
    </location>
</feature>
<sequence length="921" mass="105376">MSELNMSQFILFPRKSPQKAFIEQAVGEMEPMAIPESELPEFTQIQKQEHPSSLVNDPIEEINIGTSEDPKILQIGTSLSANEKKRLVDFLISNQEAFAWTYEDMPGLDPQLVEHRLPLNPNCKPIKQKLRKLDPRLEGPVKEGLEDLLKAKFIRAIDYPEWLANIVVVPKKNGKVRLCIDFRDLNKATPKDDYPLPNIDLLVDSTAGHAMFSFMDGYLGYNQIKLAVKDQPKTAFTTPWGTFCYTVMPFGLKNAGATYQRAMAAIFHEQMHKIMDAYIDDILIKSKTREDHIETLAQVFERLLQYKLRLNPQKCVFGVESGKLLGFMVSKKGIEMDLTKAKTIINMPPPTNIKELRSLQGRIQSIRRFISNLAMRCEPFNQLLRKGVKFECGFECQQSFERIKKYLLNPPILKPPTLGRPLLLYITVNESACGGFLAQYEEGSRIEYAIYYISKTFVQYEKKYSPIEKTCLALVWMCQKLKHYLLACEVKILSKLNPLKYILEQPFLNGRIAKWQVLLMQYDLEYVSQKSIKGQTIADQLADFPQYEEIRTNDEFPDEHVLRLETVSTWKMYFDGSRNVMGAGIGILLITPECEMIPYSLKLDFPCTHNMAEYEALIQGLRSLLSFQVKRVHAFGDSQLIINQVNGEWQVKNEKLVPYQEIATSLICQFEEVQLAHVKREGNPIADGLASLGSTITFRTNEAIRSFEIGRLEHPAFETMAHVHHIQGGDTPWYHDIKRYIESGEFPTEMSKNEQKAIQRMSARYFILAWVLYRRGFSTEYSRCLDEDEAKKVIEESHRGDCGGHVGYQTNNSSRVLLAYHAKRLSPICQKMQRMSTACSSNSCPSISLAFCDISLAVSMWAFDVVGPISPAASNGHKYFLAATDYFTKWVEVVTLRTVEGRHVVSFIHKIFFADLESLMI</sequence>
<evidence type="ECO:0000256" key="1">
    <source>
        <dbReference type="ARBA" id="ARBA00022679"/>
    </source>
</evidence>
<evidence type="ECO:0000259" key="7">
    <source>
        <dbReference type="PROSITE" id="PS50878"/>
    </source>
</evidence>
<dbReference type="PANTHER" id="PTHR48475:SF1">
    <property type="entry name" value="RNASE H TYPE-1 DOMAIN-CONTAINING PROTEIN"/>
    <property type="match status" value="1"/>
</dbReference>
<name>A0A5K1DGS3_9MAGN</name>
<keyword evidence="3" id="KW-0540">Nuclease</keyword>
<dbReference type="InterPro" id="IPR043502">
    <property type="entry name" value="DNA/RNA_pol_sf"/>
</dbReference>
<dbReference type="InterPro" id="IPR036397">
    <property type="entry name" value="RNaseH_sf"/>
</dbReference>
<evidence type="ECO:0000256" key="6">
    <source>
        <dbReference type="ARBA" id="ARBA00022918"/>
    </source>
</evidence>
<gene>
    <name evidence="9" type="ORF">NYM_LOCUS19515</name>
</gene>
<dbReference type="GO" id="GO:0003676">
    <property type="term" value="F:nucleic acid binding"/>
    <property type="evidence" value="ECO:0007669"/>
    <property type="project" value="InterPro"/>
</dbReference>
<dbReference type="InterPro" id="IPR002156">
    <property type="entry name" value="RNaseH_domain"/>
</dbReference>
<dbReference type="Gene3D" id="3.30.420.10">
    <property type="entry name" value="Ribonuclease H-like superfamily/Ribonuclease H"/>
    <property type="match status" value="2"/>
</dbReference>
<dbReference type="InterPro" id="IPR000477">
    <property type="entry name" value="RT_dom"/>
</dbReference>
<dbReference type="Pfam" id="PF17917">
    <property type="entry name" value="RT_RNaseH"/>
    <property type="match status" value="1"/>
</dbReference>
<dbReference type="PANTHER" id="PTHR48475">
    <property type="entry name" value="RIBONUCLEASE H"/>
    <property type="match status" value="1"/>
</dbReference>
<dbReference type="CDD" id="cd01647">
    <property type="entry name" value="RT_LTR"/>
    <property type="match status" value="1"/>
</dbReference>
<dbReference type="PROSITE" id="PS50879">
    <property type="entry name" value="RNASE_H_1"/>
    <property type="match status" value="1"/>
</dbReference>
<protein>
    <submittedName>
        <fullName evidence="9">Uncharacterized protein</fullName>
    </submittedName>
</protein>
<feature type="domain" description="RNase H type-1" evidence="8">
    <location>
        <begin position="566"/>
        <end position="695"/>
    </location>
</feature>
<evidence type="ECO:0000256" key="5">
    <source>
        <dbReference type="ARBA" id="ARBA00022801"/>
    </source>
</evidence>
<dbReference type="Gene3D" id="3.30.70.270">
    <property type="match status" value="2"/>
</dbReference>
<dbReference type="SUPFAM" id="SSF56672">
    <property type="entry name" value="DNA/RNA polymerases"/>
    <property type="match status" value="1"/>
</dbReference>
<keyword evidence="5" id="KW-0378">Hydrolase</keyword>
<accession>A0A5K1DGS3</accession>
<dbReference type="Gramene" id="NC5G0140880.1">
    <property type="protein sequence ID" value="NC5G0140880.1:cds"/>
    <property type="gene ID" value="NC5G0140880"/>
</dbReference>
<dbReference type="CDD" id="cd09279">
    <property type="entry name" value="RNase_HI_like"/>
    <property type="match status" value="1"/>
</dbReference>
<dbReference type="Gene3D" id="3.10.10.10">
    <property type="entry name" value="HIV Type 1 Reverse Transcriptase, subunit A, domain 1"/>
    <property type="match status" value="1"/>
</dbReference>
<keyword evidence="4" id="KW-0255">Endonuclease</keyword>
<evidence type="ECO:0000256" key="4">
    <source>
        <dbReference type="ARBA" id="ARBA00022759"/>
    </source>
</evidence>
<keyword evidence="2" id="KW-0548">Nucleotidyltransferase</keyword>
<dbReference type="Pfam" id="PF00078">
    <property type="entry name" value="RVT_1"/>
    <property type="match status" value="1"/>
</dbReference>
<dbReference type="InterPro" id="IPR043128">
    <property type="entry name" value="Rev_trsase/Diguanyl_cyclase"/>
</dbReference>
<proteinExistence type="predicted"/>